<sequence>MMKRSFAVAGLLVLGSAAQSWAADSCGKETVVEPGDTISAIASRCDVSEGLILRANPRIDSSADLRVGQSVSLTGPMDKLSSMASSAGQQLSQAADNVGSRVKSSVEGFLNENPQLQSNIRDLGSRLGLSDGQQPAEVSLDPASPTPGTTVTVSATGLPKDSPVLIGGGNPGAAFTELDKARTTPDGTLQAAVKLPDDMNGERYQLSVRGEDGSWKAVAPPFDVRP</sequence>
<feature type="domain" description="LysM" evidence="3">
    <location>
        <begin position="28"/>
        <end position="73"/>
    </location>
</feature>
<keyword evidence="2" id="KW-0732">Signal</keyword>
<feature type="region of interest" description="Disordered" evidence="1">
    <location>
        <begin position="125"/>
        <end position="149"/>
    </location>
</feature>
<dbReference type="InterPro" id="IPR036779">
    <property type="entry name" value="LysM_dom_sf"/>
</dbReference>
<evidence type="ECO:0000313" key="4">
    <source>
        <dbReference type="EMBL" id="MBP0615487.1"/>
    </source>
</evidence>
<proteinExistence type="predicted"/>
<organism evidence="4 5">
    <name type="scientific">Jiella mangrovi</name>
    <dbReference type="NCBI Taxonomy" id="2821407"/>
    <lineage>
        <taxon>Bacteria</taxon>
        <taxon>Pseudomonadati</taxon>
        <taxon>Pseudomonadota</taxon>
        <taxon>Alphaproteobacteria</taxon>
        <taxon>Hyphomicrobiales</taxon>
        <taxon>Aurantimonadaceae</taxon>
        <taxon>Jiella</taxon>
    </lineage>
</organism>
<comment type="caution">
    <text evidence="4">The sequence shown here is derived from an EMBL/GenBank/DDBJ whole genome shotgun (WGS) entry which is preliminary data.</text>
</comment>
<dbReference type="Proteomes" id="UP000678276">
    <property type="component" value="Unassembled WGS sequence"/>
</dbReference>
<feature type="chain" id="PRO_5047211985" evidence="2">
    <location>
        <begin position="23"/>
        <end position="226"/>
    </location>
</feature>
<dbReference type="Gene3D" id="3.10.350.10">
    <property type="entry name" value="LysM domain"/>
    <property type="match status" value="1"/>
</dbReference>
<evidence type="ECO:0000256" key="2">
    <source>
        <dbReference type="SAM" id="SignalP"/>
    </source>
</evidence>
<name>A0ABS4BG26_9HYPH</name>
<feature type="signal peptide" evidence="2">
    <location>
        <begin position="1"/>
        <end position="22"/>
    </location>
</feature>
<gene>
    <name evidence="4" type="ORF">J6595_07840</name>
</gene>
<dbReference type="InterPro" id="IPR018392">
    <property type="entry name" value="LysM"/>
</dbReference>
<dbReference type="RefSeq" id="WP_209593909.1">
    <property type="nucleotide sequence ID" value="NZ_JAGJCF010000004.1"/>
</dbReference>
<dbReference type="PROSITE" id="PS51782">
    <property type="entry name" value="LYSM"/>
    <property type="match status" value="1"/>
</dbReference>
<protein>
    <submittedName>
        <fullName evidence="4">LysM peptidoglycan-binding domain-containing protein</fullName>
    </submittedName>
</protein>
<evidence type="ECO:0000313" key="5">
    <source>
        <dbReference type="Proteomes" id="UP000678276"/>
    </source>
</evidence>
<reference evidence="4 5" key="1">
    <citation type="submission" date="2021-04" db="EMBL/GenBank/DDBJ databases">
        <title>Whole genome sequence of Jiella sp. KSK16Y-1.</title>
        <authorList>
            <person name="Tuo L."/>
        </authorList>
    </citation>
    <scope>NUCLEOTIDE SEQUENCE [LARGE SCALE GENOMIC DNA]</scope>
    <source>
        <strain evidence="4 5">KSK16Y-1</strain>
    </source>
</reference>
<evidence type="ECO:0000256" key="1">
    <source>
        <dbReference type="SAM" id="MobiDB-lite"/>
    </source>
</evidence>
<dbReference type="SUPFAM" id="SSF54106">
    <property type="entry name" value="LysM domain"/>
    <property type="match status" value="1"/>
</dbReference>
<dbReference type="SMART" id="SM00257">
    <property type="entry name" value="LysM"/>
    <property type="match status" value="1"/>
</dbReference>
<evidence type="ECO:0000259" key="3">
    <source>
        <dbReference type="PROSITE" id="PS51782"/>
    </source>
</evidence>
<dbReference type="Pfam" id="PF01476">
    <property type="entry name" value="LysM"/>
    <property type="match status" value="1"/>
</dbReference>
<dbReference type="CDD" id="cd00118">
    <property type="entry name" value="LysM"/>
    <property type="match status" value="1"/>
</dbReference>
<dbReference type="EMBL" id="JAGJCF010000004">
    <property type="protein sequence ID" value="MBP0615487.1"/>
    <property type="molecule type" value="Genomic_DNA"/>
</dbReference>
<accession>A0ABS4BG26</accession>
<keyword evidence="5" id="KW-1185">Reference proteome</keyword>